<evidence type="ECO:0000313" key="2">
    <source>
        <dbReference type="EMBL" id="KEZ77915.1"/>
    </source>
</evidence>
<organism evidence="2 3">
    <name type="scientific">Salinisphaera hydrothermalis (strain C41B8)</name>
    <dbReference type="NCBI Taxonomy" id="1304275"/>
    <lineage>
        <taxon>Bacteria</taxon>
        <taxon>Pseudomonadati</taxon>
        <taxon>Pseudomonadota</taxon>
        <taxon>Gammaproteobacteria</taxon>
        <taxon>Salinisphaerales</taxon>
        <taxon>Salinisphaeraceae</taxon>
        <taxon>Salinisphaera</taxon>
    </lineage>
</organism>
<sequence length="155" mass="17129">MSELCFRSHWLRDLSAIAFHEIVSLREAVFVVEQACVYQETDAQDLVARHVSLRIDDALAGYLRIVPGDIPAIGRVLIAPAFRGRGLGTDLMQAGLRETQRLYGDVAVRISAQAHLRAFYEGLGFTVASDVYLEDGIPHCAMQRAAGHFSRSVQT</sequence>
<protein>
    <submittedName>
        <fullName evidence="2">ElaA protein</fullName>
    </submittedName>
</protein>
<keyword evidence="3" id="KW-1185">Reference proteome</keyword>
<gene>
    <name evidence="2" type="ORF">C41B8_07707</name>
</gene>
<dbReference type="eggNOG" id="COG2153">
    <property type="taxonomic scope" value="Bacteria"/>
</dbReference>
<dbReference type="AlphaFoldDB" id="A0A084IMI1"/>
<evidence type="ECO:0000259" key="1">
    <source>
        <dbReference type="PROSITE" id="PS51186"/>
    </source>
</evidence>
<evidence type="ECO:0000313" key="3">
    <source>
        <dbReference type="Proteomes" id="UP000028302"/>
    </source>
</evidence>
<dbReference type="GO" id="GO:0016747">
    <property type="term" value="F:acyltransferase activity, transferring groups other than amino-acyl groups"/>
    <property type="evidence" value="ECO:0007669"/>
    <property type="project" value="InterPro"/>
</dbReference>
<dbReference type="Pfam" id="PF13673">
    <property type="entry name" value="Acetyltransf_10"/>
    <property type="match status" value="1"/>
</dbReference>
<feature type="domain" description="N-acetyltransferase" evidence="1">
    <location>
        <begin position="9"/>
        <end position="147"/>
    </location>
</feature>
<dbReference type="SUPFAM" id="SSF55729">
    <property type="entry name" value="Acyl-CoA N-acyltransferases (Nat)"/>
    <property type="match status" value="1"/>
</dbReference>
<dbReference type="InterPro" id="IPR000182">
    <property type="entry name" value="GNAT_dom"/>
</dbReference>
<dbReference type="OrthoDB" id="9796171at2"/>
<name>A0A084IMI1_SALHC</name>
<proteinExistence type="predicted"/>
<dbReference type="CDD" id="cd04301">
    <property type="entry name" value="NAT_SF"/>
    <property type="match status" value="1"/>
</dbReference>
<dbReference type="PROSITE" id="PS51186">
    <property type="entry name" value="GNAT"/>
    <property type="match status" value="1"/>
</dbReference>
<dbReference type="Gene3D" id="3.40.630.30">
    <property type="match status" value="1"/>
</dbReference>
<comment type="caution">
    <text evidence="2">The sequence shown here is derived from an EMBL/GenBank/DDBJ whole genome shotgun (WGS) entry which is preliminary data.</text>
</comment>
<accession>A0A084IMI1</accession>
<dbReference type="InterPro" id="IPR016181">
    <property type="entry name" value="Acyl_CoA_acyltransferase"/>
</dbReference>
<dbReference type="STRING" id="1304275.C41B8_07707"/>
<dbReference type="RefSeq" id="WP_037336319.1">
    <property type="nucleotide sequence ID" value="NZ_APNK01000008.1"/>
</dbReference>
<dbReference type="EMBL" id="APNK01000008">
    <property type="protein sequence ID" value="KEZ77915.1"/>
    <property type="molecule type" value="Genomic_DNA"/>
</dbReference>
<reference evidence="2 3" key="1">
    <citation type="submission" date="2013-03" db="EMBL/GenBank/DDBJ databases">
        <title>Salinisphaera hydrothermalis C41B8 Genome Sequencing.</title>
        <authorList>
            <person name="Li C."/>
            <person name="Lai Q."/>
            <person name="Shao Z."/>
        </authorList>
    </citation>
    <scope>NUCLEOTIDE SEQUENCE [LARGE SCALE GENOMIC DNA]</scope>
    <source>
        <strain evidence="2 3">C41B8</strain>
    </source>
</reference>
<dbReference type="Proteomes" id="UP000028302">
    <property type="component" value="Unassembled WGS sequence"/>
</dbReference>